<evidence type="ECO:0000256" key="6">
    <source>
        <dbReference type="SAM" id="Coils"/>
    </source>
</evidence>
<comment type="subcellular location">
    <subcellularLocation>
        <location evidence="1">Nucleus</location>
    </subcellularLocation>
</comment>
<feature type="domain" description="BHLH" evidence="8">
    <location>
        <begin position="681"/>
        <end position="731"/>
    </location>
</feature>
<evidence type="ECO:0000256" key="4">
    <source>
        <dbReference type="ARBA" id="ARBA00023163"/>
    </source>
</evidence>
<feature type="region of interest" description="Disordered" evidence="7">
    <location>
        <begin position="543"/>
        <end position="584"/>
    </location>
</feature>
<evidence type="ECO:0000256" key="5">
    <source>
        <dbReference type="ARBA" id="ARBA00023242"/>
    </source>
</evidence>
<evidence type="ECO:0000313" key="9">
    <source>
        <dbReference type="EMBL" id="KAB5592168.1"/>
    </source>
</evidence>
<dbReference type="InterPro" id="IPR011598">
    <property type="entry name" value="bHLH_dom"/>
</dbReference>
<dbReference type="Gene3D" id="4.10.280.10">
    <property type="entry name" value="Helix-loop-helix DNA-binding domain"/>
    <property type="match status" value="2"/>
</dbReference>
<dbReference type="AlphaFoldDB" id="A0A5N5QKX0"/>
<dbReference type="GO" id="GO:0000978">
    <property type="term" value="F:RNA polymerase II cis-regulatory region sequence-specific DNA binding"/>
    <property type="evidence" value="ECO:0007669"/>
    <property type="project" value="TreeGrafter"/>
</dbReference>
<keyword evidence="2" id="KW-0805">Transcription regulation</keyword>
<dbReference type="GO" id="GO:0000981">
    <property type="term" value="F:DNA-binding transcription factor activity, RNA polymerase II-specific"/>
    <property type="evidence" value="ECO:0007669"/>
    <property type="project" value="TreeGrafter"/>
</dbReference>
<dbReference type="Pfam" id="PF00010">
    <property type="entry name" value="HLH"/>
    <property type="match status" value="1"/>
</dbReference>
<feature type="compositionally biased region" description="Polar residues" evidence="7">
    <location>
        <begin position="551"/>
        <end position="577"/>
    </location>
</feature>
<proteinExistence type="predicted"/>
<dbReference type="Proteomes" id="UP000383932">
    <property type="component" value="Unassembled WGS sequence"/>
</dbReference>
<dbReference type="PANTHER" id="PTHR15741:SF27">
    <property type="entry name" value="TRANSCRIPTION FACTOR AP-4"/>
    <property type="match status" value="1"/>
</dbReference>
<keyword evidence="3" id="KW-0238">DNA-binding</keyword>
<evidence type="ECO:0000256" key="7">
    <source>
        <dbReference type="SAM" id="MobiDB-lite"/>
    </source>
</evidence>
<dbReference type="SMART" id="SM00353">
    <property type="entry name" value="HLH"/>
    <property type="match status" value="2"/>
</dbReference>
<feature type="region of interest" description="Disordered" evidence="7">
    <location>
        <begin position="1"/>
        <end position="77"/>
    </location>
</feature>
<dbReference type="GO" id="GO:0046983">
    <property type="term" value="F:protein dimerization activity"/>
    <property type="evidence" value="ECO:0007669"/>
    <property type="project" value="InterPro"/>
</dbReference>
<dbReference type="PANTHER" id="PTHR15741">
    <property type="entry name" value="BASIC HELIX-LOOP-HELIX ZIP TRANSCRIPTION FACTOR"/>
    <property type="match status" value="1"/>
</dbReference>
<keyword evidence="10" id="KW-1185">Reference proteome</keyword>
<keyword evidence="4" id="KW-0804">Transcription</keyword>
<dbReference type="OrthoDB" id="5778525at2759"/>
<feature type="coiled-coil region" evidence="6">
    <location>
        <begin position="114"/>
        <end position="155"/>
    </location>
</feature>
<organism evidence="9 10">
    <name type="scientific">Ceratobasidium theobromae</name>
    <dbReference type="NCBI Taxonomy" id="1582974"/>
    <lineage>
        <taxon>Eukaryota</taxon>
        <taxon>Fungi</taxon>
        <taxon>Dikarya</taxon>
        <taxon>Basidiomycota</taxon>
        <taxon>Agaricomycotina</taxon>
        <taxon>Agaricomycetes</taxon>
        <taxon>Cantharellales</taxon>
        <taxon>Ceratobasidiaceae</taxon>
        <taxon>Ceratobasidium</taxon>
    </lineage>
</organism>
<sequence>MSADDARRGHSRQSSTSSAYVAVNTGRRGSAKDPEALQAAMERARNRKRRTNSTASRTDEDEDEGGVQRQRQEDARLIRCDAEQQRRNELGKGYDRLRAALNRGDERLSKARVVERATARVVQLRDQNTRMEEELGRKQDMIRELNRANEQLMLEASGALVSSPSSASSHSAVPPRSSSLPTPPHTITGGELGLAPALYSKDFAYAFDGPFEPATDFYPLDAVPRPDSPRSYDHSFNWLHSPDRPQWSNTPSFTSQFTSPPEREPPPDLSEVPASAYPPCILVIRLPSKCTTVHHCSLLYHHREKRPALDVDGDVLHAIQARLRAVERYIAYALSAHNRDRTTPTAASDVTQSQTRPRSHDIGLARFSVPIVCLFDRRVVQKVLGIYIRFAVRPPISRSAHPTWEQPTRRPNKACGVGTKARRVASAVGLEMPASCALLEVGAGGSQGSAVMGEQRRRGVLHETPHDMDSANHDFSTTDFSFLPTTDPDQFLQFPPNSPSSHPFSFGETPIATYPPYAFPAGPAPVGVMDTTGATPSPRQAFVPASPMTPPLTSLSGSEISGDNMSQGHGWTPTNATPGGRSGYNSGYNSASGYVSGGGASRSGTGSPGSQHSHSFPGYGSGLVHRSSRGAYTRGMAERAMHKRRGSTSMRMADEDSYGSDGESEQGRDHPDAVVSRRREEIRRQRIESEQRRRDDLREGFARLKDVLPVSNQKGSKMALLDRATSHIRYLEAMQQQMQAKLTASEMEVTRLRQINEALMLKAAERRTSQSPL</sequence>
<evidence type="ECO:0000259" key="8">
    <source>
        <dbReference type="PROSITE" id="PS50888"/>
    </source>
</evidence>
<keyword evidence="5" id="KW-0539">Nucleus</keyword>
<feature type="region of interest" description="Disordered" evidence="7">
    <location>
        <begin position="597"/>
        <end position="680"/>
    </location>
</feature>
<feature type="region of interest" description="Disordered" evidence="7">
    <location>
        <begin position="247"/>
        <end position="271"/>
    </location>
</feature>
<feature type="compositionally biased region" description="Basic and acidic residues" evidence="7">
    <location>
        <begin position="665"/>
        <end position="680"/>
    </location>
</feature>
<reference evidence="9 10" key="1">
    <citation type="journal article" date="2019" name="Fungal Biol. Biotechnol.">
        <title>Draft genome sequence of fastidious pathogen Ceratobasidium theobromae, which causes vascular-streak dieback in Theobroma cacao.</title>
        <authorList>
            <person name="Ali S.S."/>
            <person name="Asman A."/>
            <person name="Shao J."/>
            <person name="Firmansyah A.P."/>
            <person name="Susilo A.W."/>
            <person name="Rosmana A."/>
            <person name="McMahon P."/>
            <person name="Junaid M."/>
            <person name="Guest D."/>
            <person name="Kheng T.Y."/>
            <person name="Meinhardt L.W."/>
            <person name="Bailey B.A."/>
        </authorList>
    </citation>
    <scope>NUCLEOTIDE SEQUENCE [LARGE SCALE GENOMIC DNA]</scope>
    <source>
        <strain evidence="9 10">CT2</strain>
    </source>
</reference>
<gene>
    <name evidence="9" type="ORF">CTheo_4376</name>
</gene>
<dbReference type="EMBL" id="SSOP01000074">
    <property type="protein sequence ID" value="KAB5592168.1"/>
    <property type="molecule type" value="Genomic_DNA"/>
</dbReference>
<protein>
    <recommendedName>
        <fullName evidence="8">BHLH domain-containing protein</fullName>
    </recommendedName>
</protein>
<dbReference type="GO" id="GO:0005634">
    <property type="term" value="C:nucleus"/>
    <property type="evidence" value="ECO:0007669"/>
    <property type="project" value="UniProtKB-SubCell"/>
</dbReference>
<name>A0A5N5QKX0_9AGAM</name>
<feature type="compositionally biased region" description="Acidic residues" evidence="7">
    <location>
        <begin position="655"/>
        <end position="664"/>
    </location>
</feature>
<comment type="caution">
    <text evidence="9">The sequence shown here is derived from an EMBL/GenBank/DDBJ whole genome shotgun (WGS) entry which is preliminary data.</text>
</comment>
<dbReference type="InterPro" id="IPR036638">
    <property type="entry name" value="HLH_DNA-bd_sf"/>
</dbReference>
<dbReference type="SUPFAM" id="SSF47459">
    <property type="entry name" value="HLH, helix-loop-helix DNA-binding domain"/>
    <property type="match status" value="2"/>
</dbReference>
<keyword evidence="6" id="KW-0175">Coiled coil</keyword>
<feature type="region of interest" description="Disordered" evidence="7">
    <location>
        <begin position="160"/>
        <end position="188"/>
    </location>
</feature>
<dbReference type="InterPro" id="IPR052207">
    <property type="entry name" value="Max-like/E-box_TFs"/>
</dbReference>
<accession>A0A5N5QKX0</accession>
<evidence type="ECO:0000256" key="2">
    <source>
        <dbReference type="ARBA" id="ARBA00023015"/>
    </source>
</evidence>
<feature type="compositionally biased region" description="Low complexity" evidence="7">
    <location>
        <begin position="160"/>
        <end position="179"/>
    </location>
</feature>
<feature type="domain" description="BHLH" evidence="8">
    <location>
        <begin position="74"/>
        <end position="124"/>
    </location>
</feature>
<evidence type="ECO:0000313" key="10">
    <source>
        <dbReference type="Proteomes" id="UP000383932"/>
    </source>
</evidence>
<evidence type="ECO:0000256" key="1">
    <source>
        <dbReference type="ARBA" id="ARBA00004123"/>
    </source>
</evidence>
<evidence type="ECO:0000256" key="3">
    <source>
        <dbReference type="ARBA" id="ARBA00023125"/>
    </source>
</evidence>
<dbReference type="PROSITE" id="PS50888">
    <property type="entry name" value="BHLH"/>
    <property type="match status" value="2"/>
</dbReference>
<feature type="compositionally biased region" description="Polar residues" evidence="7">
    <location>
        <begin position="247"/>
        <end position="259"/>
    </location>
</feature>